<dbReference type="OrthoDB" id="432129at2759"/>
<dbReference type="VEuPathDB" id="CryptoDB:Vbra_17626"/>
<feature type="compositionally biased region" description="Basic and acidic residues" evidence="1">
    <location>
        <begin position="152"/>
        <end position="164"/>
    </location>
</feature>
<dbReference type="InParanoid" id="A0A0G4GFP6"/>
<feature type="region of interest" description="Disordered" evidence="1">
    <location>
        <begin position="448"/>
        <end position="485"/>
    </location>
</feature>
<name>A0A0G4GFP6_VITBC</name>
<evidence type="ECO:0000313" key="3">
    <source>
        <dbReference type="EMBL" id="CEM28126.1"/>
    </source>
</evidence>
<proteinExistence type="predicted"/>
<dbReference type="InterPro" id="IPR056893">
    <property type="entry name" value="UBA_Nbr1_C"/>
</dbReference>
<dbReference type="InterPro" id="IPR009060">
    <property type="entry name" value="UBA-like_sf"/>
</dbReference>
<gene>
    <name evidence="3" type="ORF">Vbra_17626</name>
</gene>
<reference evidence="3 4" key="1">
    <citation type="submission" date="2014-11" db="EMBL/GenBank/DDBJ databases">
        <authorList>
            <person name="Zhu J."/>
            <person name="Qi W."/>
            <person name="Song R."/>
        </authorList>
    </citation>
    <scope>NUCLEOTIDE SEQUENCE [LARGE SCALE GENOMIC DNA]</scope>
</reference>
<feature type="region of interest" description="Disordered" evidence="1">
    <location>
        <begin position="152"/>
        <end position="197"/>
    </location>
</feature>
<evidence type="ECO:0000313" key="4">
    <source>
        <dbReference type="Proteomes" id="UP000041254"/>
    </source>
</evidence>
<dbReference type="Proteomes" id="UP000041254">
    <property type="component" value="Unassembled WGS sequence"/>
</dbReference>
<dbReference type="SUPFAM" id="SSF46934">
    <property type="entry name" value="UBA-like"/>
    <property type="match status" value="1"/>
</dbReference>
<accession>A0A0G4GFP6</accession>
<evidence type="ECO:0000256" key="1">
    <source>
        <dbReference type="SAM" id="MobiDB-lite"/>
    </source>
</evidence>
<protein>
    <recommendedName>
        <fullName evidence="2">UBA domain-containing protein</fullName>
    </recommendedName>
</protein>
<keyword evidence="4" id="KW-1185">Reference proteome</keyword>
<dbReference type="SUPFAM" id="SSF54277">
    <property type="entry name" value="CAD &amp; PB1 domains"/>
    <property type="match status" value="1"/>
</dbReference>
<organism evidence="3 4">
    <name type="scientific">Vitrella brassicaformis (strain CCMP3155)</name>
    <dbReference type="NCBI Taxonomy" id="1169540"/>
    <lineage>
        <taxon>Eukaryota</taxon>
        <taxon>Sar</taxon>
        <taxon>Alveolata</taxon>
        <taxon>Colpodellida</taxon>
        <taxon>Vitrellaceae</taxon>
        <taxon>Vitrella</taxon>
    </lineage>
</organism>
<dbReference type="EMBL" id="CDMY01000646">
    <property type="protein sequence ID" value="CEM28126.1"/>
    <property type="molecule type" value="Genomic_DNA"/>
</dbReference>
<dbReference type="Pfam" id="PF24932">
    <property type="entry name" value="UBA_NBR1_C"/>
    <property type="match status" value="1"/>
</dbReference>
<sequence length="521" mass="55663">MVPTSSPSSSAAAAAAAAEGPTASTASQYVLVTPTNGTMLLKVDFQGDIRRFRLPGFDIASSASPAKYYELIIDTLTDSYEGLNKADVEPGKAPHLADGYVLKYLDEEGEYCTLTPSTTLDAIQVAHEAGDSSKAILKLKVINTKDIDRERKRAVKEAKRDAKKAAASQETEGEGEQEQQQQQQEREGPPPCGPMGFMAMMMSLLNDPNTAASMARGFLQNVSESIDSHAERINEAAVDYLPQITERLQRIGTQLEQTTATVHGMSEAAIDREALTHNLEAFTAGVRSLVDGTSVAVADVLKALVKAVDGIATAALQYALELLQVIMSEFASLVPVVMPRFAGSVDFSCGAPNQGRPGPCGGRGGPCGGKKGGKWKAHHKNFHFGGRHHHHGWGPRGFGHRGGQPWGGMPMPPFCGQAWGYGGMGGGMMPPPPPPGPSAQPGWDVELEMWNEGPGNNEERSGAQTQGQGEGEGDADQQDMDRKLQLLSEMGFENQDLNREILKMKGGDIRQAVVALTELTQ</sequence>
<dbReference type="InterPro" id="IPR015940">
    <property type="entry name" value="UBA"/>
</dbReference>
<dbReference type="Gene3D" id="1.10.8.10">
    <property type="entry name" value="DNA helicase RuvA subunit, C-terminal domain"/>
    <property type="match status" value="1"/>
</dbReference>
<feature type="domain" description="UBA" evidence="2">
    <location>
        <begin position="474"/>
        <end position="519"/>
    </location>
</feature>
<evidence type="ECO:0000259" key="2">
    <source>
        <dbReference type="PROSITE" id="PS50030"/>
    </source>
</evidence>
<dbReference type="AlphaFoldDB" id="A0A0G4GFP6"/>
<dbReference type="PROSITE" id="PS50030">
    <property type="entry name" value="UBA"/>
    <property type="match status" value="1"/>
</dbReference>